<dbReference type="RefSeq" id="WP_002682633.1">
    <property type="nucleotide sequence ID" value="NZ_CM001795.1"/>
</dbReference>
<dbReference type="Proteomes" id="UP000011705">
    <property type="component" value="Chromosome"/>
</dbReference>
<dbReference type="PANTHER" id="PTHR35868">
    <property type="entry name" value="DUF2804 DOMAIN-CONTAINING PROTEIN-RELATED"/>
    <property type="match status" value="1"/>
</dbReference>
<gene>
    <name evidence="1" type="ORF">HMPREF9726_00130</name>
</gene>
<protein>
    <recommendedName>
        <fullName evidence="2">DUF2804 domain-containing protein</fullName>
    </recommendedName>
</protein>
<dbReference type="Pfam" id="PF10974">
    <property type="entry name" value="DUF2804"/>
    <property type="match status" value="1"/>
</dbReference>
<dbReference type="AlphaFoldDB" id="A0A0E2EK35"/>
<dbReference type="EMBL" id="AGDV01000001">
    <property type="protein sequence ID" value="EMB35938.1"/>
    <property type="molecule type" value="Genomic_DNA"/>
</dbReference>
<dbReference type="InterPro" id="IPR021243">
    <property type="entry name" value="DUF2804"/>
</dbReference>
<evidence type="ECO:0000313" key="1">
    <source>
        <dbReference type="EMBL" id="EMB35938.1"/>
    </source>
</evidence>
<organism evidence="1">
    <name type="scientific">Treponema denticola H-22</name>
    <dbReference type="NCBI Taxonomy" id="999432"/>
    <lineage>
        <taxon>Bacteria</taxon>
        <taxon>Pseudomonadati</taxon>
        <taxon>Spirochaetota</taxon>
        <taxon>Spirochaetia</taxon>
        <taxon>Spirochaetales</taxon>
        <taxon>Treponemataceae</taxon>
        <taxon>Treponema</taxon>
    </lineage>
</organism>
<dbReference type="PATRIC" id="fig|999432.5.peg.134"/>
<reference evidence="1" key="1">
    <citation type="submission" date="2012-01" db="EMBL/GenBank/DDBJ databases">
        <title>The Genome Sequence of Treponema denticola H-22.</title>
        <authorList>
            <consortium name="The Broad Institute Genome Sequencing Platform"/>
            <person name="Earl A."/>
            <person name="Ward D."/>
            <person name="Feldgarden M."/>
            <person name="Gevers D."/>
            <person name="Blanton J.M."/>
            <person name="Fenno C.J."/>
            <person name="Baranova O.V."/>
            <person name="Mathney J."/>
            <person name="Dewhirst F.E."/>
            <person name="Izard J."/>
            <person name="Young S.K."/>
            <person name="Zeng Q."/>
            <person name="Gargeya S."/>
            <person name="Fitzgerald M."/>
            <person name="Haas B."/>
            <person name="Abouelleil A."/>
            <person name="Alvarado L."/>
            <person name="Arachchi H.M."/>
            <person name="Berlin A."/>
            <person name="Chapman S.B."/>
            <person name="Gearin G."/>
            <person name="Goldberg J."/>
            <person name="Griggs A."/>
            <person name="Gujja S."/>
            <person name="Hansen M."/>
            <person name="Heiman D."/>
            <person name="Howarth C."/>
            <person name="Larimer J."/>
            <person name="Lui A."/>
            <person name="MacDonald P.J.P."/>
            <person name="McCowen C."/>
            <person name="Montmayeur A."/>
            <person name="Murphy C."/>
            <person name="Neiman D."/>
            <person name="Pearson M."/>
            <person name="Priest M."/>
            <person name="Roberts A."/>
            <person name="Saif S."/>
            <person name="Shea T."/>
            <person name="Sisk P."/>
            <person name="Stolte C."/>
            <person name="Sykes S."/>
            <person name="Wortman J."/>
            <person name="Nusbaum C."/>
            <person name="Birren B."/>
        </authorList>
    </citation>
    <scope>NUCLEOTIDE SEQUENCE [LARGE SCALE GENOMIC DNA]</scope>
    <source>
        <strain evidence="1">H-22</strain>
    </source>
</reference>
<name>A0A0E2EK35_TREDN</name>
<proteinExistence type="predicted"/>
<accession>A0A0E2EK35</accession>
<dbReference type="HOGENOM" id="CLU_068418_0_0_12"/>
<comment type="caution">
    <text evidence="1">The sequence shown here is derived from an EMBL/GenBank/DDBJ whole genome shotgun (WGS) entry which is preliminary data.</text>
</comment>
<sequence length="346" mass="39851">MNHEVREKQDLLNAQGHITEEGWARFPVWNYDRSKIKASAFKIKEWDYYSITNSKELWSLNTTMADLGFGALFSVSFIDLKKKAFSQEDAMTFFTFGKTGLKPSSLMDHKLEFKNKKMKLLFCKQGEKIIIQTDVPHMHLPCGKTGLKADIELTRNPNDESMNIATSWKENRKCFYLNEKVNCMPVSGTVSLGNDKITLEKNSSWAVLDWGRGFWTRKNRWYWSSGSGIVEGKRFGFNLGYGFTDRSPASENVIFYDGKIHKLTDVEFHIKNDEYLKPWNFISSDKRFEAEFIPAVDRSANTNLGLIKSVQHQVFGFFSGQAVLDEGKIVKFENFPAFAEDVLNVW</sequence>
<dbReference type="PANTHER" id="PTHR35868:SF3">
    <property type="entry name" value="DUF2804 DOMAIN-CONTAINING PROTEIN"/>
    <property type="match status" value="1"/>
</dbReference>
<evidence type="ECO:0008006" key="2">
    <source>
        <dbReference type="Google" id="ProtNLM"/>
    </source>
</evidence>